<proteinExistence type="predicted"/>
<dbReference type="InParanoid" id="A0A804M8F7"/>
<feature type="compositionally biased region" description="Basic and acidic residues" evidence="1">
    <location>
        <begin position="48"/>
        <end position="58"/>
    </location>
</feature>
<dbReference type="Proteomes" id="UP000007305">
    <property type="component" value="Chromosome 2"/>
</dbReference>
<keyword evidence="2" id="KW-0812">Transmembrane</keyword>
<dbReference type="AlphaFoldDB" id="A0A804M8F7"/>
<evidence type="ECO:0000256" key="2">
    <source>
        <dbReference type="SAM" id="Phobius"/>
    </source>
</evidence>
<dbReference type="PANTHER" id="PTHR34064">
    <property type="entry name" value="OS04G0672300 PROTEIN"/>
    <property type="match status" value="1"/>
</dbReference>
<keyword evidence="4" id="KW-1185">Reference proteome</keyword>
<feature type="region of interest" description="Disordered" evidence="1">
    <location>
        <begin position="27"/>
        <end position="114"/>
    </location>
</feature>
<evidence type="ECO:0000313" key="4">
    <source>
        <dbReference type="Proteomes" id="UP000007305"/>
    </source>
</evidence>
<sequence>MASCLSCSCRRFTTPDCTLLPSASAFATSPTSPSVWSCPRLPSPQSVDKAEASGRRQVEGAPIASASRAGSPHRTPTPDTIPFRRRIDFSSSEPAAGADGDPFQPDLDRPTPTPALFGKINKTALQLSARKKWEGFHGSYPYLPRGTRCEKKGVDRTANAVLDIEGLPQPPDKCCSGSPKMIRALSRKGSNRMEMKGGDELEQQEDLTRKLIIKVVPSQLEQQRAMGHCTPCAPVLLIDSAEGRSSRRFGRLITPVNNPRRILLFFATLSSVGTTILIYFTLAINSRAEA</sequence>
<reference evidence="3" key="3">
    <citation type="submission" date="2021-05" db="UniProtKB">
        <authorList>
            <consortium name="EnsemblPlants"/>
        </authorList>
    </citation>
    <scope>IDENTIFICATION</scope>
    <source>
        <strain evidence="3">cv. B73</strain>
    </source>
</reference>
<organism evidence="3 4">
    <name type="scientific">Zea mays</name>
    <name type="common">Maize</name>
    <dbReference type="NCBI Taxonomy" id="4577"/>
    <lineage>
        <taxon>Eukaryota</taxon>
        <taxon>Viridiplantae</taxon>
        <taxon>Streptophyta</taxon>
        <taxon>Embryophyta</taxon>
        <taxon>Tracheophyta</taxon>
        <taxon>Spermatophyta</taxon>
        <taxon>Magnoliopsida</taxon>
        <taxon>Liliopsida</taxon>
        <taxon>Poales</taxon>
        <taxon>Poaceae</taxon>
        <taxon>PACMAD clade</taxon>
        <taxon>Panicoideae</taxon>
        <taxon>Andropogonodae</taxon>
        <taxon>Andropogoneae</taxon>
        <taxon>Tripsacinae</taxon>
        <taxon>Zea</taxon>
    </lineage>
</organism>
<protein>
    <submittedName>
        <fullName evidence="3">Uncharacterized protein</fullName>
    </submittedName>
</protein>
<reference evidence="4" key="1">
    <citation type="submission" date="2015-12" db="EMBL/GenBank/DDBJ databases">
        <title>Update maize B73 reference genome by single molecule sequencing technologies.</title>
        <authorList>
            <consortium name="Maize Genome Sequencing Project"/>
            <person name="Ware D."/>
        </authorList>
    </citation>
    <scope>NUCLEOTIDE SEQUENCE [LARGE SCALE GENOMIC DNA]</scope>
    <source>
        <strain evidence="4">cv. B73</strain>
    </source>
</reference>
<name>A0A804M8F7_MAIZE</name>
<dbReference type="PANTHER" id="PTHR34064:SF3">
    <property type="entry name" value="OS04G0672300 PROTEIN"/>
    <property type="match status" value="1"/>
</dbReference>
<accession>A0A804M8F7</accession>
<feature type="transmembrane region" description="Helical" evidence="2">
    <location>
        <begin position="262"/>
        <end position="284"/>
    </location>
</feature>
<gene>
    <name evidence="3" type="primary">LOC103645770</name>
</gene>
<reference evidence="3" key="2">
    <citation type="submission" date="2019-07" db="EMBL/GenBank/DDBJ databases">
        <authorList>
            <person name="Seetharam A."/>
            <person name="Woodhouse M."/>
            <person name="Cannon E."/>
        </authorList>
    </citation>
    <scope>NUCLEOTIDE SEQUENCE [LARGE SCALE GENOMIC DNA]</scope>
    <source>
        <strain evidence="3">cv. B73</strain>
    </source>
</reference>
<dbReference type="Gramene" id="Zm00001eb066620_T002">
    <property type="protein sequence ID" value="Zm00001eb066620_P002"/>
    <property type="gene ID" value="Zm00001eb066620"/>
</dbReference>
<evidence type="ECO:0000256" key="1">
    <source>
        <dbReference type="SAM" id="MobiDB-lite"/>
    </source>
</evidence>
<evidence type="ECO:0000313" key="3">
    <source>
        <dbReference type="EnsemblPlants" id="Zm00001eb066620_P002"/>
    </source>
</evidence>
<dbReference type="EnsemblPlants" id="Zm00001eb066620_T002">
    <property type="protein sequence ID" value="Zm00001eb066620_P002"/>
    <property type="gene ID" value="Zm00001eb066620"/>
</dbReference>
<keyword evidence="2" id="KW-1133">Transmembrane helix</keyword>
<keyword evidence="2" id="KW-0472">Membrane</keyword>